<feature type="domain" description="KAP NTPase" evidence="2">
    <location>
        <begin position="33"/>
        <end position="232"/>
    </location>
</feature>
<evidence type="ECO:0000313" key="3">
    <source>
        <dbReference type="EMBL" id="MBF8999668.1"/>
    </source>
</evidence>
<dbReference type="Pfam" id="PF07693">
    <property type="entry name" value="KAP_NTPase"/>
    <property type="match status" value="1"/>
</dbReference>
<reference evidence="3 4" key="1">
    <citation type="submission" date="2020-11" db="EMBL/GenBank/DDBJ databases">
        <title>Vibrio nitrifigilis sp. nov., a marine nitrogen-fixing bacterium isolated from the lagoon sediment of an islet inside an atoll.</title>
        <authorList>
            <person name="Wang L.-T."/>
            <person name="Shieh W.Y."/>
        </authorList>
    </citation>
    <scope>NUCLEOTIDE SEQUENCE [LARGE SCALE GENOMIC DNA]</scope>
    <source>
        <strain evidence="3 4">NFV-1</strain>
    </source>
</reference>
<dbReference type="Proteomes" id="UP000597206">
    <property type="component" value="Unassembled WGS sequence"/>
</dbReference>
<accession>A0ABS0GB71</accession>
<evidence type="ECO:0000259" key="2">
    <source>
        <dbReference type="Pfam" id="PF07693"/>
    </source>
</evidence>
<sequence>MSQNKLYIPLNAGESAVLPEANTLLPRKEVYEPLAKLIIEAVEKVDAAHGRSLNELREHSAISIDGARGTGKTAVLVNLKSYLKEQDVLKNVHILEPVDPTLLEDCDSLFLHIIVAAVLHDKDVKEAQRKDPNKVRCLNLALEKLAQSLEAVETQKERHGMDKVRAMYSNENLADCVQDFFREVLSLLEKKLLILPIDDVDTSLNRAFENLEIVRRYLATPYVLPIVCGDRELYNDVTWRDFHGRLTNDSKHLSEAAYERAVELASEYQRKILPFPRRLTMPPVSNYWQQSNIYLGDNEINEVMPLRNFIAWLEIFLSGPVNGLGDSQLSLPIPSMRALTQLLNQCQGLIPTLPNIIKMGVSALAVKRAWQMPNVPLKAIEEFEKEYLKRHKDEKREYGSAYAQFAELAKTSPTSNSDISEENVDHVAWVSSLEKHFKYESTGGAAYLVLLAKRHWQQWQNAAVGQPSCSVFDTPLFQPRMHGNVSYQHFERNHNLSDWQDLLSKKLPNVWFRDLLGVKTILQYPLAEVGCNINGDLQKQLTNSRKVDNKDWLVALGKIPEGLSSSEQLSRNAGLLLNLLAEYYFYTPTSRTFVLNIGRIFELIITSLLGQVRLVDLQRILYSAPFFSAKSQAQDIANSGQNGINEEDDIFEEGLEDNTVTPIDKALSQLVVAISNWRKEHAIELLNPSPWLIYKVFEKVYSMVSDNGNHGNGESDLAVVLNKAGLVFYATWSAFGSFEKGRLFGLPELVTSDALRKATNFEQQNHFKMNIGHLAPYDGHIRSRGKSKGSNESDIDKEKANLANSRCEFGDKTRTITNALAYHPLRTLIDEVMGLIDAQNKEKQPEDNSKGKAENKNADWHYMLEELELSKRTRAKKTIKEAAETKSKDKRDQILKYMQQSYSDHDSTAMFTEICTELDKIESSKLLNHESTVDSGVANGVGGAEQQSSTDPKQDNE</sequence>
<dbReference type="InterPro" id="IPR011646">
    <property type="entry name" value="KAP_P-loop"/>
</dbReference>
<keyword evidence="4" id="KW-1185">Reference proteome</keyword>
<dbReference type="RefSeq" id="WP_196122688.1">
    <property type="nucleotide sequence ID" value="NZ_JADPMR010000001.1"/>
</dbReference>
<organism evidence="3 4">
    <name type="scientific">Vibrio nitrifigilis</name>
    <dbReference type="NCBI Taxonomy" id="2789781"/>
    <lineage>
        <taxon>Bacteria</taxon>
        <taxon>Pseudomonadati</taxon>
        <taxon>Pseudomonadota</taxon>
        <taxon>Gammaproteobacteria</taxon>
        <taxon>Vibrionales</taxon>
        <taxon>Vibrionaceae</taxon>
        <taxon>Vibrio</taxon>
    </lineage>
</organism>
<feature type="region of interest" description="Disordered" evidence="1">
    <location>
        <begin position="931"/>
        <end position="957"/>
    </location>
</feature>
<gene>
    <name evidence="3" type="ORF">I1A42_03670</name>
</gene>
<feature type="region of interest" description="Disordered" evidence="1">
    <location>
        <begin position="780"/>
        <end position="799"/>
    </location>
</feature>
<feature type="compositionally biased region" description="Basic and acidic residues" evidence="1">
    <location>
        <begin position="789"/>
        <end position="799"/>
    </location>
</feature>
<dbReference type="EMBL" id="JADPMR010000001">
    <property type="protein sequence ID" value="MBF8999668.1"/>
    <property type="molecule type" value="Genomic_DNA"/>
</dbReference>
<protein>
    <recommendedName>
        <fullName evidence="2">KAP NTPase domain-containing protein</fullName>
    </recommendedName>
</protein>
<dbReference type="NCBIfam" id="NF041743">
    <property type="entry name" value="RdrA"/>
    <property type="match status" value="1"/>
</dbReference>
<evidence type="ECO:0000256" key="1">
    <source>
        <dbReference type="SAM" id="MobiDB-lite"/>
    </source>
</evidence>
<proteinExistence type="predicted"/>
<evidence type="ECO:0000313" key="4">
    <source>
        <dbReference type="Proteomes" id="UP000597206"/>
    </source>
</evidence>
<comment type="caution">
    <text evidence="3">The sequence shown here is derived from an EMBL/GenBank/DDBJ whole genome shotgun (WGS) entry which is preliminary data.</text>
</comment>
<name>A0ABS0GB71_9VIBR</name>